<dbReference type="Pfam" id="PF01925">
    <property type="entry name" value="TauE"/>
    <property type="match status" value="1"/>
</dbReference>
<comment type="subcellular location">
    <subcellularLocation>
        <location evidence="1 8">Cell membrane</location>
        <topology evidence="1 8">Multi-pass membrane protein</topology>
    </subcellularLocation>
</comment>
<sequence>MTALAGIPLSTLAYLWAGAFVGGVASGGAGFAFALAASAIWLHALEPAQTTALTVTCGTLLQFVTVWPFRKEIDRGRLTPFVIGAAIGVPLGVAVLSSVDVPKLKIAIGAGLAVYGAYALIAPRLPRVSAGGRKADVAVGIAGGVLGGIGGYSGVLPTIWSQLRGWPKATARAVYQPYILFANFLTIALLGAVAFDSRGVSLFLLALPALALGGWAGLSIFSRLDERLFRRFLAGMLLVSGLALLI</sequence>
<keyword evidence="10" id="KW-1185">Reference proteome</keyword>
<evidence type="ECO:0000313" key="9">
    <source>
        <dbReference type="EMBL" id="MBB3971653.1"/>
    </source>
</evidence>
<evidence type="ECO:0000256" key="2">
    <source>
        <dbReference type="ARBA" id="ARBA00009142"/>
    </source>
</evidence>
<name>A0A7W6D1S6_9HYPH</name>
<comment type="caution">
    <text evidence="9">The sequence shown here is derived from an EMBL/GenBank/DDBJ whole genome shotgun (WGS) entry which is preliminary data.</text>
</comment>
<accession>A0A7W6D1S6</accession>
<evidence type="ECO:0000256" key="7">
    <source>
        <dbReference type="ARBA" id="ARBA00023136"/>
    </source>
</evidence>
<evidence type="ECO:0000256" key="8">
    <source>
        <dbReference type="RuleBase" id="RU363041"/>
    </source>
</evidence>
<comment type="similarity">
    <text evidence="2 8">Belongs to the 4-toluene sulfonate uptake permease (TSUP) (TC 2.A.102) family.</text>
</comment>
<keyword evidence="6 8" id="KW-1133">Transmembrane helix</keyword>
<evidence type="ECO:0000256" key="3">
    <source>
        <dbReference type="ARBA" id="ARBA00022448"/>
    </source>
</evidence>
<keyword evidence="7 8" id="KW-0472">Membrane</keyword>
<feature type="transmembrane region" description="Helical" evidence="8">
    <location>
        <begin position="12"/>
        <end position="42"/>
    </location>
</feature>
<feature type="transmembrane region" description="Helical" evidence="8">
    <location>
        <begin position="228"/>
        <end position="245"/>
    </location>
</feature>
<evidence type="ECO:0000313" key="10">
    <source>
        <dbReference type="Proteomes" id="UP000528964"/>
    </source>
</evidence>
<dbReference type="InterPro" id="IPR002781">
    <property type="entry name" value="TM_pro_TauE-like"/>
</dbReference>
<dbReference type="GO" id="GO:0005886">
    <property type="term" value="C:plasma membrane"/>
    <property type="evidence" value="ECO:0007669"/>
    <property type="project" value="UniProtKB-SubCell"/>
</dbReference>
<protein>
    <recommendedName>
        <fullName evidence="8">Probable membrane transporter protein</fullName>
    </recommendedName>
</protein>
<evidence type="ECO:0000256" key="4">
    <source>
        <dbReference type="ARBA" id="ARBA00022475"/>
    </source>
</evidence>
<dbReference type="InterPro" id="IPR052017">
    <property type="entry name" value="TSUP"/>
</dbReference>
<feature type="transmembrane region" description="Helical" evidence="8">
    <location>
        <begin position="105"/>
        <end position="125"/>
    </location>
</feature>
<evidence type="ECO:0000256" key="1">
    <source>
        <dbReference type="ARBA" id="ARBA00004651"/>
    </source>
</evidence>
<dbReference type="PANTHER" id="PTHR30269:SF37">
    <property type="entry name" value="MEMBRANE TRANSPORTER PROTEIN"/>
    <property type="match status" value="1"/>
</dbReference>
<feature type="transmembrane region" description="Helical" evidence="8">
    <location>
        <begin position="175"/>
        <end position="195"/>
    </location>
</feature>
<evidence type="ECO:0000256" key="5">
    <source>
        <dbReference type="ARBA" id="ARBA00022692"/>
    </source>
</evidence>
<evidence type="ECO:0000256" key="6">
    <source>
        <dbReference type="ARBA" id="ARBA00022989"/>
    </source>
</evidence>
<keyword evidence="3" id="KW-0813">Transport</keyword>
<dbReference type="Proteomes" id="UP000528964">
    <property type="component" value="Unassembled WGS sequence"/>
</dbReference>
<feature type="transmembrane region" description="Helical" evidence="8">
    <location>
        <begin position="202"/>
        <end position="222"/>
    </location>
</feature>
<gene>
    <name evidence="9" type="ORF">GGR24_000286</name>
</gene>
<dbReference type="PANTHER" id="PTHR30269">
    <property type="entry name" value="TRANSMEMBRANE PROTEIN YFCA"/>
    <property type="match status" value="1"/>
</dbReference>
<keyword evidence="5 8" id="KW-0812">Transmembrane</keyword>
<dbReference type="EMBL" id="JACIDR010000001">
    <property type="protein sequence ID" value="MBB3971653.1"/>
    <property type="molecule type" value="Genomic_DNA"/>
</dbReference>
<dbReference type="AlphaFoldDB" id="A0A7W6D1S6"/>
<feature type="transmembrane region" description="Helical" evidence="8">
    <location>
        <begin position="137"/>
        <end position="155"/>
    </location>
</feature>
<dbReference type="RefSeq" id="WP_183393515.1">
    <property type="nucleotide sequence ID" value="NZ_JACIDR010000001.1"/>
</dbReference>
<keyword evidence="4 8" id="KW-1003">Cell membrane</keyword>
<reference evidence="9 10" key="1">
    <citation type="submission" date="2020-08" db="EMBL/GenBank/DDBJ databases">
        <title>Genomic Encyclopedia of Type Strains, Phase IV (KMG-IV): sequencing the most valuable type-strain genomes for metagenomic binning, comparative biology and taxonomic classification.</title>
        <authorList>
            <person name="Goeker M."/>
        </authorList>
    </citation>
    <scope>NUCLEOTIDE SEQUENCE [LARGE SCALE GENOMIC DNA]</scope>
    <source>
        <strain evidence="9 10">DSM 25481</strain>
    </source>
</reference>
<proteinExistence type="inferred from homology"/>
<organism evidence="9 10">
    <name type="scientific">Hansschlegelia beijingensis</name>
    <dbReference type="NCBI Taxonomy" id="1133344"/>
    <lineage>
        <taxon>Bacteria</taxon>
        <taxon>Pseudomonadati</taxon>
        <taxon>Pseudomonadota</taxon>
        <taxon>Alphaproteobacteria</taxon>
        <taxon>Hyphomicrobiales</taxon>
        <taxon>Methylopilaceae</taxon>
        <taxon>Hansschlegelia</taxon>
    </lineage>
</organism>
<feature type="transmembrane region" description="Helical" evidence="8">
    <location>
        <begin position="81"/>
        <end position="99"/>
    </location>
</feature>